<feature type="repeat" description="PPR" evidence="3">
    <location>
        <begin position="413"/>
        <end position="447"/>
    </location>
</feature>
<feature type="repeat" description="PPR" evidence="3">
    <location>
        <begin position="177"/>
        <end position="211"/>
    </location>
</feature>
<name>A0A9E7GK33_9LILI</name>
<dbReference type="OrthoDB" id="185373at2759"/>
<gene>
    <name evidence="4" type="ORF">MUK42_22115</name>
</gene>
<evidence type="ECO:0000256" key="1">
    <source>
        <dbReference type="ARBA" id="ARBA00022737"/>
    </source>
</evidence>
<accession>A0A9E7GK33</accession>
<evidence type="ECO:0000313" key="5">
    <source>
        <dbReference type="Proteomes" id="UP001055439"/>
    </source>
</evidence>
<evidence type="ECO:0000256" key="3">
    <source>
        <dbReference type="PROSITE-ProRule" id="PRU00708"/>
    </source>
</evidence>
<keyword evidence="5" id="KW-1185">Reference proteome</keyword>
<dbReference type="InterPro" id="IPR046960">
    <property type="entry name" value="PPR_At4g14850-like_plant"/>
</dbReference>
<dbReference type="AlphaFoldDB" id="A0A9E7GK33"/>
<dbReference type="GO" id="GO:0003723">
    <property type="term" value="F:RNA binding"/>
    <property type="evidence" value="ECO:0007669"/>
    <property type="project" value="InterPro"/>
</dbReference>
<dbReference type="InterPro" id="IPR046848">
    <property type="entry name" value="E_motif"/>
</dbReference>
<dbReference type="PANTHER" id="PTHR47926">
    <property type="entry name" value="PENTATRICOPEPTIDE REPEAT-CONTAINING PROTEIN"/>
    <property type="match status" value="1"/>
</dbReference>
<dbReference type="FunFam" id="1.25.40.10:FF:000280">
    <property type="entry name" value="Pentatricopeptide repeat-containing protein"/>
    <property type="match status" value="1"/>
</dbReference>
<reference evidence="4" key="1">
    <citation type="submission" date="2022-05" db="EMBL/GenBank/DDBJ databases">
        <title>The Musa troglodytarum L. genome provides insights into the mechanism of non-climacteric behaviour and enrichment of carotenoids.</title>
        <authorList>
            <person name="Wang J."/>
        </authorList>
    </citation>
    <scope>NUCLEOTIDE SEQUENCE</scope>
    <source>
        <tissue evidence="4">Leaf</tissue>
    </source>
</reference>
<feature type="repeat" description="PPR" evidence="3">
    <location>
        <begin position="247"/>
        <end position="281"/>
    </location>
</feature>
<dbReference type="EMBL" id="CP097508">
    <property type="protein sequence ID" value="URE13847.1"/>
    <property type="molecule type" value="Genomic_DNA"/>
</dbReference>
<comment type="similarity">
    <text evidence="2">Belongs to the PPR family. PCMP-E subfamily.</text>
</comment>
<protein>
    <submittedName>
        <fullName evidence="4">PPR repeat</fullName>
    </submittedName>
</protein>
<dbReference type="PANTHER" id="PTHR47926:SF346">
    <property type="entry name" value="PENTATRICOPEPTIDE REPEAT-CONTAINING PROTEIN"/>
    <property type="match status" value="1"/>
</dbReference>
<organism evidence="4 5">
    <name type="scientific">Musa troglodytarum</name>
    <name type="common">fe'i banana</name>
    <dbReference type="NCBI Taxonomy" id="320322"/>
    <lineage>
        <taxon>Eukaryota</taxon>
        <taxon>Viridiplantae</taxon>
        <taxon>Streptophyta</taxon>
        <taxon>Embryophyta</taxon>
        <taxon>Tracheophyta</taxon>
        <taxon>Spermatophyta</taxon>
        <taxon>Magnoliopsida</taxon>
        <taxon>Liliopsida</taxon>
        <taxon>Zingiberales</taxon>
        <taxon>Musaceae</taxon>
        <taxon>Musa</taxon>
    </lineage>
</organism>
<dbReference type="InterPro" id="IPR002885">
    <property type="entry name" value="PPR_rpt"/>
</dbReference>
<keyword evidence="1" id="KW-0677">Repeat</keyword>
<dbReference type="PROSITE" id="PS51375">
    <property type="entry name" value="PPR"/>
    <property type="match status" value="6"/>
</dbReference>
<feature type="repeat" description="PPR" evidence="3">
    <location>
        <begin position="146"/>
        <end position="176"/>
    </location>
</feature>
<dbReference type="Pfam" id="PF13041">
    <property type="entry name" value="PPR_2"/>
    <property type="match status" value="3"/>
</dbReference>
<dbReference type="EMBL" id="CP097508">
    <property type="protein sequence ID" value="URE13845.1"/>
    <property type="molecule type" value="Genomic_DNA"/>
</dbReference>
<dbReference type="Pfam" id="PF01535">
    <property type="entry name" value="PPR"/>
    <property type="match status" value="2"/>
</dbReference>
<dbReference type="InterPro" id="IPR011990">
    <property type="entry name" value="TPR-like_helical_dom_sf"/>
</dbReference>
<evidence type="ECO:0000256" key="2">
    <source>
        <dbReference type="ARBA" id="ARBA00061659"/>
    </source>
</evidence>
<evidence type="ECO:0000313" key="4">
    <source>
        <dbReference type="EMBL" id="URE13847.1"/>
    </source>
</evidence>
<dbReference type="NCBIfam" id="TIGR00756">
    <property type="entry name" value="PPR"/>
    <property type="match status" value="6"/>
</dbReference>
<dbReference type="Proteomes" id="UP001055439">
    <property type="component" value="Chromosome 6"/>
</dbReference>
<feature type="repeat" description="PPR" evidence="3">
    <location>
        <begin position="382"/>
        <end position="412"/>
    </location>
</feature>
<dbReference type="FunFam" id="1.25.40.10:FF:000442">
    <property type="entry name" value="Pentatricopeptide repeat-containing protein At3g49710"/>
    <property type="match status" value="2"/>
</dbReference>
<dbReference type="GO" id="GO:0009451">
    <property type="term" value="P:RNA modification"/>
    <property type="evidence" value="ECO:0007669"/>
    <property type="project" value="InterPro"/>
</dbReference>
<proteinExistence type="inferred from homology"/>
<feature type="repeat" description="PPR" evidence="3">
    <location>
        <begin position="309"/>
        <end position="343"/>
    </location>
</feature>
<dbReference type="Pfam" id="PF20431">
    <property type="entry name" value="E_motif"/>
    <property type="match status" value="1"/>
</dbReference>
<sequence>MRAIRIPLGGISRSSPLRHRLLSDPPHRRHRRLLRLKVLIDDKTLAVSFAGGKFILITTTNDIVKPPLAAGPMCIVATDAIAFFLSHIEQCLATKNLKLGHCLHACLIKTALTQHTLIANRLIDLYSRCGSLPCAKSTFNDLQFKNDQSHNTMLAAYCRTGSLDVAYRFFDQISCRNLVSYNTMISSLTHHGHHEEALDLFAQMRKDIIIMDKFTVVGISIACASLLALRCLRQLHALIIVSGLELNLIMSNVMIDAYGKCGDVDASHCLFDRMKRRDVVSWTSMVRAYASACRLEEARAVFASMPERNVVSWTALISGYEQNGEEEAALELFTQMMAEGVVPTPFTLVSILSACASLGLIERGKQVHGFTFRRFIGLDSFNVFIFNALIDLYAKCGNMVSASIVFDRMPDRDIVSWNSIVSGFAQNGHGKQSLDVFERMVKAGVEPNHVTFLGVLSACSHAGLASEGCRMLSLMEKDYGICPRAEHYGALIDTLGRKCQLKEAMQFIECLASGGDLAGVGTWGAILGACRVHGNLEIANIAAESLFKLDPKNGARYTMLSNIYAAAGLWDDVRRVRLLMKDKRLKKGAGYSWLEVRSAKHMFVAYDKSHYQAEEIYSLLATLVDHMIDARDSVEYKQCHVSVNDNY</sequence>
<dbReference type="FunFam" id="1.25.40.10:FF:000031">
    <property type="entry name" value="Pentatricopeptide repeat-containing protein mitochondrial"/>
    <property type="match status" value="1"/>
</dbReference>
<dbReference type="Gene3D" id="1.25.40.10">
    <property type="entry name" value="Tetratricopeptide repeat domain"/>
    <property type="match status" value="4"/>
</dbReference>